<accession>A0A858MSD9</accession>
<dbReference type="Proteomes" id="UP000671973">
    <property type="component" value="Segment"/>
</dbReference>
<proteinExistence type="predicted"/>
<feature type="compositionally biased region" description="Low complexity" evidence="1">
    <location>
        <begin position="8"/>
        <end position="23"/>
    </location>
</feature>
<name>A0A858MSD9_9CAUD</name>
<evidence type="ECO:0000256" key="1">
    <source>
        <dbReference type="SAM" id="MobiDB-lite"/>
    </source>
</evidence>
<feature type="region of interest" description="Disordered" evidence="1">
    <location>
        <begin position="1"/>
        <end position="26"/>
    </location>
</feature>
<sequence length="132" mass="14289">MGILDTLNARNNSSAGRSAANGSQQDRPVAQTWMNIGYEANGQFVNLPLGLAIDTMEPINIRGQNEEFVALQTARNELLKEIQELGDKLEPGAVLTLPLTIQIRRVNDKVVVDSESNPFSMANAGLKLVAAE</sequence>
<evidence type="ECO:0000313" key="2">
    <source>
        <dbReference type="EMBL" id="QIW87221.1"/>
    </source>
</evidence>
<dbReference type="EMBL" id="MT234338">
    <property type="protein sequence ID" value="QIW87221.1"/>
    <property type="molecule type" value="Genomic_DNA"/>
</dbReference>
<gene>
    <name evidence="2" type="ORF">Ab1vBOLIVR1_gp26</name>
</gene>
<reference evidence="2 3" key="1">
    <citation type="submission" date="2020-03" db="EMBL/GenBank/DDBJ databases">
        <authorList>
            <person name="Holtappels D."/>
            <person name="Bomans J.P.J."/>
            <person name="Lavigne R."/>
            <person name="Wagemans J."/>
        </authorList>
    </citation>
    <scope>NUCLEOTIDE SEQUENCE [LARGE SCALE GENOMIC DNA]</scope>
    <source>
        <strain evidence="2 3">OLIVR1</strain>
    </source>
</reference>
<organism evidence="2 3">
    <name type="scientific">Agrobacterium phage OLIVR1</name>
    <dbReference type="NCBI Taxonomy" id="2723769"/>
    <lineage>
        <taxon>Viruses</taxon>
        <taxon>Duplodnaviria</taxon>
        <taxon>Heunggongvirae</taxon>
        <taxon>Uroviricota</taxon>
        <taxon>Caudoviricetes</taxon>
        <taxon>Schitoviridae</taxon>
        <taxon>Oliverunavirus</taxon>
        <taxon>Oliverunavirus OLIVR1</taxon>
    </lineage>
</organism>
<evidence type="ECO:0000313" key="3">
    <source>
        <dbReference type="Proteomes" id="UP000671973"/>
    </source>
</evidence>
<protein>
    <submittedName>
        <fullName evidence="2">Putative RNA polymerase I subunit A</fullName>
    </submittedName>
</protein>
<keyword evidence="3" id="KW-1185">Reference proteome</keyword>